<dbReference type="PANTHER" id="PTHR23427:SF2">
    <property type="entry name" value="SURFEIT LOCUS PROTEIN 1"/>
    <property type="match status" value="1"/>
</dbReference>
<dbReference type="InterPro" id="IPR002994">
    <property type="entry name" value="Surf1/Shy1"/>
</dbReference>
<comment type="similarity">
    <text evidence="5">Belongs to the SURF1 family.</text>
</comment>
<sequence length="327" mass="36109">MSRPAISSLAPALRRPFSAQITVRPKAAFPSSSCSPVPRLTLRSSSSSASSANANVPRYTTKKTSASNLFKPTTIILICVPILTGFLGVWQLKRLKWKLELIDEVDRNLQKPPMLLPANINLSALPDFSFRRVIIRGKFEGPPILFGPQTKDGFPGYHLILPFARSDGSTILVNRGFITTTRATAIRERRQAAPGLNIDGGSDGKEYEVEGMLTRKGERTIWSPENNVKTNEWFWKDVEGMAEWAKLASGGEREVQPVLVDAIEEPDSSYTLLMNQGVPVGRPPQVELRNQHAQYAAIWLSLSASTAGMLVYVLTKGKAQPSRRPRI</sequence>
<feature type="region of interest" description="Disordered" evidence="6">
    <location>
        <begin position="28"/>
        <end position="56"/>
    </location>
</feature>
<evidence type="ECO:0000256" key="5">
    <source>
        <dbReference type="RuleBase" id="RU363076"/>
    </source>
</evidence>
<proteinExistence type="inferred from homology"/>
<feature type="compositionally biased region" description="Low complexity" evidence="6">
    <location>
        <begin position="44"/>
        <end position="55"/>
    </location>
</feature>
<keyword evidence="5" id="KW-0999">Mitochondrion inner membrane</keyword>
<organism evidence="7 8">
    <name type="scientific">Kwoniella heveanensis BCC8398</name>
    <dbReference type="NCBI Taxonomy" id="1296120"/>
    <lineage>
        <taxon>Eukaryota</taxon>
        <taxon>Fungi</taxon>
        <taxon>Dikarya</taxon>
        <taxon>Basidiomycota</taxon>
        <taxon>Agaricomycotina</taxon>
        <taxon>Tremellomycetes</taxon>
        <taxon>Tremellales</taxon>
        <taxon>Cryptococcaceae</taxon>
        <taxon>Kwoniella</taxon>
    </lineage>
</organism>
<dbReference type="Pfam" id="PF02104">
    <property type="entry name" value="SURF1"/>
    <property type="match status" value="1"/>
</dbReference>
<feature type="transmembrane region" description="Helical" evidence="5">
    <location>
        <begin position="69"/>
        <end position="90"/>
    </location>
</feature>
<keyword evidence="2 5" id="KW-0812">Transmembrane</keyword>
<dbReference type="PROSITE" id="PS50895">
    <property type="entry name" value="SURF1"/>
    <property type="match status" value="1"/>
</dbReference>
<dbReference type="GO" id="GO:0033617">
    <property type="term" value="P:mitochondrial respiratory chain complex IV assembly"/>
    <property type="evidence" value="ECO:0007669"/>
    <property type="project" value="TreeGrafter"/>
</dbReference>
<dbReference type="AlphaFoldDB" id="A0A1B9GK89"/>
<dbReference type="PANTHER" id="PTHR23427">
    <property type="entry name" value="SURFEIT LOCUS PROTEIN"/>
    <property type="match status" value="1"/>
</dbReference>
<evidence type="ECO:0000256" key="6">
    <source>
        <dbReference type="SAM" id="MobiDB-lite"/>
    </source>
</evidence>
<dbReference type="InterPro" id="IPR045214">
    <property type="entry name" value="Surf1/Surf4"/>
</dbReference>
<comment type="function">
    <text evidence="5">Probably involved in the biogenesis of the COX complex.</text>
</comment>
<evidence type="ECO:0000256" key="4">
    <source>
        <dbReference type="ARBA" id="ARBA00023136"/>
    </source>
</evidence>
<accession>A0A1B9GK89</accession>
<reference evidence="7 8" key="1">
    <citation type="submission" date="2013-07" db="EMBL/GenBank/DDBJ databases">
        <title>The Genome Sequence of Cryptococcus heveanensis BCC8398.</title>
        <authorList>
            <consortium name="The Broad Institute Genome Sequencing Platform"/>
            <person name="Cuomo C."/>
            <person name="Litvintseva A."/>
            <person name="Chen Y."/>
            <person name="Heitman J."/>
            <person name="Sun S."/>
            <person name="Springer D."/>
            <person name="Dromer F."/>
            <person name="Young S.K."/>
            <person name="Zeng Q."/>
            <person name="Gargeya S."/>
            <person name="Fitzgerald M."/>
            <person name="Abouelleil A."/>
            <person name="Alvarado L."/>
            <person name="Berlin A.M."/>
            <person name="Chapman S.B."/>
            <person name="Dewar J."/>
            <person name="Goldberg J."/>
            <person name="Griggs A."/>
            <person name="Gujja S."/>
            <person name="Hansen M."/>
            <person name="Howarth C."/>
            <person name="Imamovic A."/>
            <person name="Larimer J."/>
            <person name="McCowan C."/>
            <person name="Murphy C."/>
            <person name="Pearson M."/>
            <person name="Priest M."/>
            <person name="Roberts A."/>
            <person name="Saif S."/>
            <person name="Shea T."/>
            <person name="Sykes S."/>
            <person name="Wortman J."/>
            <person name="Nusbaum C."/>
            <person name="Birren B."/>
        </authorList>
    </citation>
    <scope>NUCLEOTIDE SEQUENCE [LARGE SCALE GENOMIC DNA]</scope>
    <source>
        <strain evidence="7 8">BCC8398</strain>
    </source>
</reference>
<keyword evidence="8" id="KW-1185">Reference proteome</keyword>
<dbReference type="STRING" id="1296120.A0A1B9GK89"/>
<dbReference type="CDD" id="cd06662">
    <property type="entry name" value="SURF1"/>
    <property type="match status" value="1"/>
</dbReference>
<dbReference type="OrthoDB" id="10040024at2759"/>
<evidence type="ECO:0000256" key="1">
    <source>
        <dbReference type="ARBA" id="ARBA00004370"/>
    </source>
</evidence>
<dbReference type="EMBL" id="KV700134">
    <property type="protein sequence ID" value="OCF31474.1"/>
    <property type="molecule type" value="Genomic_DNA"/>
</dbReference>
<keyword evidence="3 5" id="KW-1133">Transmembrane helix</keyword>
<evidence type="ECO:0000313" key="7">
    <source>
        <dbReference type="EMBL" id="OCF31474.1"/>
    </source>
</evidence>
<keyword evidence="4 5" id="KW-0472">Membrane</keyword>
<comment type="subcellular location">
    <subcellularLocation>
        <location evidence="1">Membrane</location>
    </subcellularLocation>
    <subcellularLocation>
        <location evidence="5">Mitochondrion inner membrane</location>
        <topology evidence="5">Multi-pass membrane protein</topology>
    </subcellularLocation>
</comment>
<keyword evidence="5" id="KW-0496">Mitochondrion</keyword>
<feature type="transmembrane region" description="Helical" evidence="5">
    <location>
        <begin position="295"/>
        <end position="315"/>
    </location>
</feature>
<evidence type="ECO:0000256" key="2">
    <source>
        <dbReference type="ARBA" id="ARBA00022692"/>
    </source>
</evidence>
<dbReference type="GO" id="GO:0005743">
    <property type="term" value="C:mitochondrial inner membrane"/>
    <property type="evidence" value="ECO:0007669"/>
    <property type="project" value="UniProtKB-SubCell"/>
</dbReference>
<dbReference type="Proteomes" id="UP000092666">
    <property type="component" value="Unassembled WGS sequence"/>
</dbReference>
<reference evidence="8" key="2">
    <citation type="submission" date="2013-12" db="EMBL/GenBank/DDBJ databases">
        <title>Evolution of pathogenesis and genome organization in the Tremellales.</title>
        <authorList>
            <person name="Cuomo C."/>
            <person name="Litvintseva A."/>
            <person name="Heitman J."/>
            <person name="Chen Y."/>
            <person name="Sun S."/>
            <person name="Springer D."/>
            <person name="Dromer F."/>
            <person name="Young S."/>
            <person name="Zeng Q."/>
            <person name="Chapman S."/>
            <person name="Gujja S."/>
            <person name="Saif S."/>
            <person name="Birren B."/>
        </authorList>
    </citation>
    <scope>NUCLEOTIDE SEQUENCE [LARGE SCALE GENOMIC DNA]</scope>
    <source>
        <strain evidence="8">BCC8398</strain>
    </source>
</reference>
<evidence type="ECO:0000256" key="3">
    <source>
        <dbReference type="ARBA" id="ARBA00022989"/>
    </source>
</evidence>
<protein>
    <recommendedName>
        <fullName evidence="5">SURF1-like protein</fullName>
    </recommendedName>
</protein>
<name>A0A1B9GK89_9TREE</name>
<evidence type="ECO:0000313" key="8">
    <source>
        <dbReference type="Proteomes" id="UP000092666"/>
    </source>
</evidence>
<gene>
    <name evidence="7" type="ORF">I316_06876</name>
</gene>